<feature type="signal peptide" evidence="8">
    <location>
        <begin position="1"/>
        <end position="22"/>
    </location>
</feature>
<dbReference type="InterPro" id="IPR000246">
    <property type="entry name" value="Peptidase_T2"/>
</dbReference>
<dbReference type="Pfam" id="PF01112">
    <property type="entry name" value="Asparaginase_2"/>
    <property type="match status" value="1"/>
</dbReference>
<dbReference type="STRING" id="150374.A0A0M9VWV8"/>
<gene>
    <name evidence="9" type="ORF">ESCO_001669</name>
</gene>
<comment type="caution">
    <text evidence="9">The sequence shown here is derived from an EMBL/GenBank/DDBJ whole genome shotgun (WGS) entry which is preliminary data.</text>
</comment>
<evidence type="ECO:0000256" key="6">
    <source>
        <dbReference type="PIRSR" id="PIRSR600246-2"/>
    </source>
</evidence>
<accession>A0A0M9VWV8</accession>
<dbReference type="EMBL" id="LGSR01000006">
    <property type="protein sequence ID" value="KOS22455.1"/>
    <property type="molecule type" value="Genomic_DNA"/>
</dbReference>
<evidence type="ECO:0000256" key="4">
    <source>
        <dbReference type="ARBA" id="ARBA00022813"/>
    </source>
</evidence>
<keyword evidence="4" id="KW-0068">Autocatalytic cleavage</keyword>
<keyword evidence="3" id="KW-0378">Hydrolase</keyword>
<dbReference type="PANTHER" id="PTHR10188">
    <property type="entry name" value="L-ASPARAGINASE"/>
    <property type="match status" value="1"/>
</dbReference>
<evidence type="ECO:0000313" key="10">
    <source>
        <dbReference type="Proteomes" id="UP000053831"/>
    </source>
</evidence>
<keyword evidence="8" id="KW-0732">Signal</keyword>
<evidence type="ECO:0000256" key="3">
    <source>
        <dbReference type="ARBA" id="ARBA00022801"/>
    </source>
</evidence>
<dbReference type="Proteomes" id="UP000053831">
    <property type="component" value="Unassembled WGS sequence"/>
</dbReference>
<comment type="similarity">
    <text evidence="1">Belongs to the Ntn-hydrolase family.</text>
</comment>
<feature type="active site" description="Nucleophile" evidence="5">
    <location>
        <position position="211"/>
    </location>
</feature>
<evidence type="ECO:0000256" key="8">
    <source>
        <dbReference type="SAM" id="SignalP"/>
    </source>
</evidence>
<keyword evidence="10" id="KW-1185">Reference proteome</keyword>
<protein>
    <submittedName>
        <fullName evidence="9">Putative isoaspartyl peptidase/L-asparaginase 3</fullName>
    </submittedName>
</protein>
<dbReference type="PANTHER" id="PTHR10188:SF6">
    <property type="entry name" value="N(4)-(BETA-N-ACETYLGLUCOSAMINYL)-L-ASPARAGINASE"/>
    <property type="match status" value="1"/>
</dbReference>
<dbReference type="CDD" id="cd04513">
    <property type="entry name" value="Glycosylasparaginase"/>
    <property type="match status" value="1"/>
</dbReference>
<reference evidence="9 10" key="1">
    <citation type="submission" date="2015-07" db="EMBL/GenBank/DDBJ databases">
        <title>The genome of the fungus Escovopsis weberi, a specialized disease agent of ant agriculture.</title>
        <authorList>
            <person name="de Man T.J."/>
            <person name="Stajich J.E."/>
            <person name="Kubicek C.P."/>
            <person name="Chenthamara K."/>
            <person name="Atanasova L."/>
            <person name="Druzhinina I.S."/>
            <person name="Birnbaum S."/>
            <person name="Barribeau S.M."/>
            <person name="Teiling C."/>
            <person name="Suen G."/>
            <person name="Currie C."/>
            <person name="Gerardo N.M."/>
        </authorList>
    </citation>
    <scope>NUCLEOTIDE SEQUENCE [LARGE SCALE GENOMIC DNA]</scope>
</reference>
<evidence type="ECO:0000313" key="9">
    <source>
        <dbReference type="EMBL" id="KOS22455.1"/>
    </source>
</evidence>
<dbReference type="FunFam" id="3.60.20.30:FF:000003">
    <property type="entry name" value="N(4)-(Beta-N-acetylglucosaminyl)-L-asparaginase isoform X1"/>
    <property type="match status" value="1"/>
</dbReference>
<dbReference type="Gene3D" id="3.60.20.30">
    <property type="entry name" value="(Glycosyl)asparaginase"/>
    <property type="match status" value="1"/>
</dbReference>
<dbReference type="GO" id="GO:0003948">
    <property type="term" value="F:N4-(beta-N-acetylglucosaminyl)-L-asparaginase activity"/>
    <property type="evidence" value="ECO:0007669"/>
    <property type="project" value="UniProtKB-ARBA"/>
</dbReference>
<organism evidence="9 10">
    <name type="scientific">Escovopsis weberi</name>
    <dbReference type="NCBI Taxonomy" id="150374"/>
    <lineage>
        <taxon>Eukaryota</taxon>
        <taxon>Fungi</taxon>
        <taxon>Dikarya</taxon>
        <taxon>Ascomycota</taxon>
        <taxon>Pezizomycotina</taxon>
        <taxon>Sordariomycetes</taxon>
        <taxon>Hypocreomycetidae</taxon>
        <taxon>Hypocreales</taxon>
        <taxon>Hypocreaceae</taxon>
        <taxon>Escovopsis</taxon>
    </lineage>
</organism>
<feature type="site" description="Cleavage; by autolysis" evidence="7">
    <location>
        <begin position="210"/>
        <end position="211"/>
    </location>
</feature>
<dbReference type="GO" id="GO:0008233">
    <property type="term" value="F:peptidase activity"/>
    <property type="evidence" value="ECO:0007669"/>
    <property type="project" value="UniProtKB-KW"/>
</dbReference>
<evidence type="ECO:0000256" key="1">
    <source>
        <dbReference type="ARBA" id="ARBA00010872"/>
    </source>
</evidence>
<dbReference type="AlphaFoldDB" id="A0A0M9VWV8"/>
<evidence type="ECO:0000256" key="5">
    <source>
        <dbReference type="PIRSR" id="PIRSR600246-1"/>
    </source>
</evidence>
<feature type="binding site" evidence="6">
    <location>
        <begin position="262"/>
        <end position="265"/>
    </location>
    <ligand>
        <name>substrate</name>
    </ligand>
</feature>
<feature type="chain" id="PRO_5005839385" evidence="8">
    <location>
        <begin position="23"/>
        <end position="364"/>
    </location>
</feature>
<dbReference type="InterPro" id="IPR029055">
    <property type="entry name" value="Ntn_hydrolases_N"/>
</dbReference>
<sequence length="364" mass="36906">MPPTAPFPLPLLLLLSPLVVLAASPSPSPFPLVVNTWAGPFTVATDAAFLALAGNSSSSSDPSSDPFSLSAATAIDAVHAGCTACEAARCDGTVGPGGSPDEACETTLDALLIDGRTLNVGAVAGLRRVAAAATVARHVLELTGHSLLVGDQATAYAVRHGLAEENLSSAESRAACDAWRARGCLPNFRAGVVPDPDDPECAAAAPRAHDTLSLIAIDARGNIAAGTTTNGAAHKIPGRAGDAAIPGSGAYADSDVGACGATGDGDIMMRFLPCYQAVESMRRGMAPRDAARDAVARMAARYPGVRAGLVVVSRDGVHAGAACGWEFQYAWRGGGMERAEVVVVEALRLGEGEGGGEEGRVKDL</sequence>
<proteinExistence type="inferred from homology"/>
<keyword evidence="2" id="KW-0645">Protease</keyword>
<dbReference type="GO" id="GO:0005737">
    <property type="term" value="C:cytoplasm"/>
    <property type="evidence" value="ECO:0007669"/>
    <property type="project" value="TreeGrafter"/>
</dbReference>
<dbReference type="SUPFAM" id="SSF56235">
    <property type="entry name" value="N-terminal nucleophile aminohydrolases (Ntn hydrolases)"/>
    <property type="match status" value="1"/>
</dbReference>
<feature type="binding site" evidence="6">
    <location>
        <begin position="239"/>
        <end position="242"/>
    </location>
    <ligand>
        <name>substrate</name>
    </ligand>
</feature>
<dbReference type="GO" id="GO:0006508">
    <property type="term" value="P:proteolysis"/>
    <property type="evidence" value="ECO:0007669"/>
    <property type="project" value="UniProtKB-KW"/>
</dbReference>
<dbReference type="OrthoDB" id="2262349at2759"/>
<name>A0A0M9VWV8_ESCWE</name>
<evidence type="ECO:0000256" key="2">
    <source>
        <dbReference type="ARBA" id="ARBA00022670"/>
    </source>
</evidence>
<evidence type="ECO:0000256" key="7">
    <source>
        <dbReference type="PIRSR" id="PIRSR600246-3"/>
    </source>
</evidence>